<feature type="chain" id="PRO_5042701249" evidence="1">
    <location>
        <begin position="17"/>
        <end position="144"/>
    </location>
</feature>
<reference evidence="3" key="3">
    <citation type="journal article" date="2022" name="bioRxiv">
        <title>A global pangenome for the wheat fungal pathogen Pyrenophora tritici-repentis and prediction of effector protein structural homology.</title>
        <authorList>
            <person name="Moolhuijzen P."/>
            <person name="See P.T."/>
            <person name="Shi G."/>
            <person name="Powell H.R."/>
            <person name="Cockram J."/>
            <person name="Jorgensen L.N."/>
            <person name="Benslimane H."/>
            <person name="Strelkov S.E."/>
            <person name="Turner J."/>
            <person name="Liu Z."/>
            <person name="Moffat C.S."/>
        </authorList>
    </citation>
    <scope>NUCLEOTIDE SEQUENCE</scope>
    <source>
        <strain evidence="3">86-124</strain>
    </source>
</reference>
<protein>
    <submittedName>
        <fullName evidence="2">Tymo-45kd-70kd multi-domain protein</fullName>
    </submittedName>
</protein>
<dbReference type="OMA" id="TCRYSFN"/>
<organism evidence="3 4">
    <name type="scientific">Pyrenophora tritici-repentis</name>
    <dbReference type="NCBI Taxonomy" id="45151"/>
    <lineage>
        <taxon>Eukaryota</taxon>
        <taxon>Fungi</taxon>
        <taxon>Dikarya</taxon>
        <taxon>Ascomycota</taxon>
        <taxon>Pezizomycotina</taxon>
        <taxon>Dothideomycetes</taxon>
        <taxon>Pleosporomycetidae</taxon>
        <taxon>Pleosporales</taxon>
        <taxon>Pleosporineae</taxon>
        <taxon>Pleosporaceae</taxon>
        <taxon>Pyrenophora</taxon>
    </lineage>
</organism>
<dbReference type="EMBL" id="NRDI02000004">
    <property type="protein sequence ID" value="KAI1517347.1"/>
    <property type="molecule type" value="Genomic_DNA"/>
</dbReference>
<reference evidence="4" key="4">
    <citation type="journal article" date="2022" name="Microb. Genom.">
        <title>A global pangenome for the wheat fungal pathogen Pyrenophora tritici-repentis and prediction of effector protein structural homology.</title>
        <authorList>
            <person name="Moolhuijzen P.M."/>
            <person name="See P.T."/>
            <person name="Shi G."/>
            <person name="Powell H.R."/>
            <person name="Cockram J."/>
            <person name="Jorgensen L.N."/>
            <person name="Benslimane H."/>
            <person name="Strelkov S.E."/>
            <person name="Turner J."/>
            <person name="Liu Z."/>
            <person name="Moffat C.S."/>
        </authorList>
    </citation>
    <scope>NUCLEOTIDE SEQUENCE [LARGE SCALE GENOMIC DNA]</scope>
</reference>
<dbReference type="Proteomes" id="UP000245464">
    <property type="component" value="Chromosome 4"/>
</dbReference>
<proteinExistence type="predicted"/>
<evidence type="ECO:0000313" key="2">
    <source>
        <dbReference type="EMBL" id="KAF7571737.1"/>
    </source>
</evidence>
<sequence length="144" mass="15057">MLSKISIALLAASASAAVLPRDATWDWTVDNFSSVCTAATCYYSLNVSAPAGPNGEPSFDAKFCSGTSVQDYKSCGQVGLDLPGDVQTKEINLGRDVGATVLVQYTYTQGDVRYTYTGNRTVEHTGLGAGAIFTITPSEVSAVA</sequence>
<dbReference type="Proteomes" id="UP000249757">
    <property type="component" value="Unassembled WGS sequence"/>
</dbReference>
<name>A0A2W1H3Z0_9PLEO</name>
<keyword evidence="1" id="KW-0732">Signal</keyword>
<evidence type="ECO:0000256" key="1">
    <source>
        <dbReference type="SAM" id="SignalP"/>
    </source>
</evidence>
<accession>A0A2W1H3Z0</accession>
<reference evidence="3" key="2">
    <citation type="submission" date="2021-05" db="EMBL/GenBank/DDBJ databases">
        <authorList>
            <person name="Moolhuijzen P.M."/>
            <person name="Moffat C.S."/>
        </authorList>
    </citation>
    <scope>NUCLEOTIDE SEQUENCE</scope>
    <source>
        <strain evidence="3">86-124</strain>
    </source>
</reference>
<evidence type="ECO:0000313" key="3">
    <source>
        <dbReference type="EMBL" id="KAI1517347.1"/>
    </source>
</evidence>
<reference evidence="2" key="1">
    <citation type="journal article" date="2018" name="BMC Genomics">
        <title>Comparative genomics of the wheat fungal pathogen Pyrenophora tritici-repentis reveals chromosomal variations and genome plasticity.</title>
        <authorList>
            <person name="Moolhuijzen P."/>
            <person name="See P.T."/>
            <person name="Hane J.K."/>
            <person name="Shi G."/>
            <person name="Liu Z."/>
            <person name="Oliver R.P."/>
            <person name="Moffat C.S."/>
        </authorList>
    </citation>
    <scope>NUCLEOTIDE SEQUENCE [LARGE SCALE GENOMIC DNA]</scope>
    <source>
        <strain evidence="2">M4</strain>
    </source>
</reference>
<dbReference type="OrthoDB" id="3683517at2759"/>
<keyword evidence="4" id="KW-1185">Reference proteome</keyword>
<dbReference type="AlphaFoldDB" id="A0A2W1H3Z0"/>
<evidence type="ECO:0000313" key="4">
    <source>
        <dbReference type="Proteomes" id="UP000249757"/>
    </source>
</evidence>
<feature type="signal peptide" evidence="1">
    <location>
        <begin position="1"/>
        <end position="16"/>
    </location>
</feature>
<dbReference type="EMBL" id="NQIK02000004">
    <property type="protein sequence ID" value="KAF7571737.1"/>
    <property type="molecule type" value="Genomic_DNA"/>
</dbReference>
<comment type="caution">
    <text evidence="3">The sequence shown here is derived from an EMBL/GenBank/DDBJ whole genome shotgun (WGS) entry which is preliminary data.</text>
</comment>
<gene>
    <name evidence="3" type="ORF">Ptr86124_004284</name>
    <name evidence="2" type="ORF">PtrM4_092370</name>
</gene>